<accession>A0A6C0DM43</accession>
<sequence length="180" mass="20898">MNISQTVDKLYGVTEGVFYGQNERIDEINDRLQSRNFADSPLEPYFDPRPVPTKYSHFPIVNRRTPLNEPAIKYNDYHMNVNFNPGTSKAPYSGFINNVDRETFLRNQNFAIQHGASQGVYVPSSNSDLYKTTIISRPSEQPFPNLFNNFDFDKRQHPNIVKNIGSDNFFNHTRTQLRNM</sequence>
<reference evidence="1" key="1">
    <citation type="journal article" date="2020" name="Nature">
        <title>Giant virus diversity and host interactions through global metagenomics.</title>
        <authorList>
            <person name="Schulz F."/>
            <person name="Roux S."/>
            <person name="Paez-Espino D."/>
            <person name="Jungbluth S."/>
            <person name="Walsh D.A."/>
            <person name="Denef V.J."/>
            <person name="McMahon K.D."/>
            <person name="Konstantinidis K.T."/>
            <person name="Eloe-Fadrosh E.A."/>
            <person name="Kyrpides N.C."/>
            <person name="Woyke T."/>
        </authorList>
    </citation>
    <scope>NUCLEOTIDE SEQUENCE</scope>
    <source>
        <strain evidence="1">GVMAG-M-3300023174-24</strain>
    </source>
</reference>
<dbReference type="EMBL" id="MN739633">
    <property type="protein sequence ID" value="QHT17290.1"/>
    <property type="molecule type" value="Genomic_DNA"/>
</dbReference>
<name>A0A6C0DM43_9ZZZZ</name>
<organism evidence="1">
    <name type="scientific">viral metagenome</name>
    <dbReference type="NCBI Taxonomy" id="1070528"/>
    <lineage>
        <taxon>unclassified sequences</taxon>
        <taxon>metagenomes</taxon>
        <taxon>organismal metagenomes</taxon>
    </lineage>
</organism>
<protein>
    <submittedName>
        <fullName evidence="1">Uncharacterized protein</fullName>
    </submittedName>
</protein>
<evidence type="ECO:0000313" key="1">
    <source>
        <dbReference type="EMBL" id="QHT17290.1"/>
    </source>
</evidence>
<dbReference type="AlphaFoldDB" id="A0A6C0DM43"/>
<proteinExistence type="predicted"/>